<dbReference type="PROSITE" id="PS00101">
    <property type="entry name" value="HEXAPEP_TRANSFERASES"/>
    <property type="match status" value="1"/>
</dbReference>
<dbReference type="Gene3D" id="2.160.10.10">
    <property type="entry name" value="Hexapeptide repeat proteins"/>
    <property type="match status" value="1"/>
</dbReference>
<keyword evidence="5" id="KW-1185">Reference proteome</keyword>
<dbReference type="GO" id="GO:0016746">
    <property type="term" value="F:acyltransferase activity"/>
    <property type="evidence" value="ECO:0007669"/>
    <property type="project" value="UniProtKB-KW"/>
</dbReference>
<reference evidence="5" key="1">
    <citation type="submission" date="2017-11" db="EMBL/GenBank/DDBJ databases">
        <authorList>
            <person name="Watanabe M."/>
            <person name="Kojima H."/>
        </authorList>
    </citation>
    <scope>NUCLEOTIDE SEQUENCE [LARGE SCALE GENOMIC DNA]</scope>
    <source>
        <strain evidence="5">Tokyo 01</strain>
    </source>
</reference>
<protein>
    <submittedName>
        <fullName evidence="4">Acetyltransferase</fullName>
    </submittedName>
</protein>
<dbReference type="Pfam" id="PF14602">
    <property type="entry name" value="Hexapep_2"/>
    <property type="match status" value="1"/>
</dbReference>
<sequence length="239" mass="26515">MRKDHRPYCLKRLDRKFQKFYANHFLRPQFDHLGRGGVFMKPWHVEVFGSRIGIGDYATVIAAPDRKIRLSVWSGRADRGHIRIGSYCLICPGVRMGSSHGISVGDNCMVASGVYITDSDWHGVYNRTDTGKSAPVRILENAWIGDSAIICKGVTIGRNSIVGAGSVVTRDVPENVIVAGNPATVVKALDPGEKIITRSQWLSDPAKISRAFNEIDRDMLRNNTLGSWLRHLLFPAEGD</sequence>
<gene>
    <name evidence="4" type="ORF">DENIS_4831</name>
</gene>
<keyword evidence="2" id="KW-0677">Repeat</keyword>
<dbReference type="RefSeq" id="WP_124330869.1">
    <property type="nucleotide sequence ID" value="NZ_BEXT01000001.1"/>
</dbReference>
<dbReference type="Pfam" id="PF00132">
    <property type="entry name" value="Hexapep"/>
    <property type="match status" value="1"/>
</dbReference>
<evidence type="ECO:0000256" key="3">
    <source>
        <dbReference type="ARBA" id="ARBA00023315"/>
    </source>
</evidence>
<dbReference type="Proteomes" id="UP000288096">
    <property type="component" value="Unassembled WGS sequence"/>
</dbReference>
<dbReference type="InterPro" id="IPR001451">
    <property type="entry name" value="Hexapep"/>
</dbReference>
<reference evidence="5" key="2">
    <citation type="submission" date="2019-01" db="EMBL/GenBank/DDBJ databases">
        <title>Genome sequence of Desulfonema ishimotonii strain Tokyo 01.</title>
        <authorList>
            <person name="Fukui M."/>
        </authorList>
    </citation>
    <scope>NUCLEOTIDE SEQUENCE [LARGE SCALE GENOMIC DNA]</scope>
    <source>
        <strain evidence="5">Tokyo 01</strain>
    </source>
</reference>
<dbReference type="CDD" id="cd04647">
    <property type="entry name" value="LbH_MAT_like"/>
    <property type="match status" value="1"/>
</dbReference>
<evidence type="ECO:0000313" key="4">
    <source>
        <dbReference type="EMBL" id="GBC63832.1"/>
    </source>
</evidence>
<dbReference type="AlphaFoldDB" id="A0A401G3L2"/>
<proteinExistence type="predicted"/>
<dbReference type="InterPro" id="IPR051159">
    <property type="entry name" value="Hexapeptide_acetyltransf"/>
</dbReference>
<dbReference type="InterPro" id="IPR011004">
    <property type="entry name" value="Trimer_LpxA-like_sf"/>
</dbReference>
<evidence type="ECO:0000256" key="2">
    <source>
        <dbReference type="ARBA" id="ARBA00022737"/>
    </source>
</evidence>
<accession>A0A401G3L2</accession>
<dbReference type="EMBL" id="BEXT01000001">
    <property type="protein sequence ID" value="GBC63832.1"/>
    <property type="molecule type" value="Genomic_DNA"/>
</dbReference>
<comment type="caution">
    <text evidence="4">The sequence shown here is derived from an EMBL/GenBank/DDBJ whole genome shotgun (WGS) entry which is preliminary data.</text>
</comment>
<dbReference type="PANTHER" id="PTHR23416">
    <property type="entry name" value="SIALIC ACID SYNTHASE-RELATED"/>
    <property type="match status" value="1"/>
</dbReference>
<organism evidence="4 5">
    <name type="scientific">Desulfonema ishimotonii</name>
    <dbReference type="NCBI Taxonomy" id="45657"/>
    <lineage>
        <taxon>Bacteria</taxon>
        <taxon>Pseudomonadati</taxon>
        <taxon>Thermodesulfobacteriota</taxon>
        <taxon>Desulfobacteria</taxon>
        <taxon>Desulfobacterales</taxon>
        <taxon>Desulfococcaceae</taxon>
        <taxon>Desulfonema</taxon>
    </lineage>
</organism>
<evidence type="ECO:0000313" key="5">
    <source>
        <dbReference type="Proteomes" id="UP000288096"/>
    </source>
</evidence>
<dbReference type="SUPFAM" id="SSF51161">
    <property type="entry name" value="Trimeric LpxA-like enzymes"/>
    <property type="match status" value="1"/>
</dbReference>
<name>A0A401G3L2_9BACT</name>
<evidence type="ECO:0000256" key="1">
    <source>
        <dbReference type="ARBA" id="ARBA00022679"/>
    </source>
</evidence>
<keyword evidence="3" id="KW-0012">Acyltransferase</keyword>
<dbReference type="OrthoDB" id="9815592at2"/>
<keyword evidence="1 4" id="KW-0808">Transferase</keyword>
<dbReference type="InterPro" id="IPR018357">
    <property type="entry name" value="Hexapep_transf_CS"/>
</dbReference>